<dbReference type="InterPro" id="IPR036420">
    <property type="entry name" value="BRCT_dom_sf"/>
</dbReference>
<dbReference type="SUPFAM" id="SSF52113">
    <property type="entry name" value="BRCT domain"/>
    <property type="match status" value="1"/>
</dbReference>
<sequence length="61" mass="7102">MNKEEAKLKVIEKGGVIRDSISNDLWYLVTNNLDVKSKKFKKARDLGVTFIDELEFLKMIE</sequence>
<feature type="domain" description="BRCT" evidence="1">
    <location>
        <begin position="1"/>
        <end position="61"/>
    </location>
</feature>
<comment type="caution">
    <text evidence="2">The sequence shown here is derived from an EMBL/GenBank/DDBJ whole genome shotgun (WGS) entry which is preliminary data.</text>
</comment>
<dbReference type="Pfam" id="PF00533">
    <property type="entry name" value="BRCT"/>
    <property type="match status" value="1"/>
</dbReference>
<organism evidence="2">
    <name type="scientific">marine sediment metagenome</name>
    <dbReference type="NCBI Taxonomy" id="412755"/>
    <lineage>
        <taxon>unclassified sequences</taxon>
        <taxon>metagenomes</taxon>
        <taxon>ecological metagenomes</taxon>
    </lineage>
</organism>
<dbReference type="EMBL" id="BARW01032523">
    <property type="protein sequence ID" value="GAJ14095.1"/>
    <property type="molecule type" value="Genomic_DNA"/>
</dbReference>
<accession>X1VUV4</accession>
<evidence type="ECO:0000259" key="1">
    <source>
        <dbReference type="PROSITE" id="PS50172"/>
    </source>
</evidence>
<evidence type="ECO:0000313" key="2">
    <source>
        <dbReference type="EMBL" id="GAJ14095.1"/>
    </source>
</evidence>
<gene>
    <name evidence="2" type="ORF">S12H4_51461</name>
</gene>
<reference evidence="2" key="1">
    <citation type="journal article" date="2014" name="Front. Microbiol.">
        <title>High frequency of phylogenetically diverse reductive dehalogenase-homologous genes in deep subseafloor sedimentary metagenomes.</title>
        <authorList>
            <person name="Kawai M."/>
            <person name="Futagami T."/>
            <person name="Toyoda A."/>
            <person name="Takaki Y."/>
            <person name="Nishi S."/>
            <person name="Hori S."/>
            <person name="Arai W."/>
            <person name="Tsubouchi T."/>
            <person name="Morono Y."/>
            <person name="Uchiyama I."/>
            <person name="Ito T."/>
            <person name="Fujiyama A."/>
            <person name="Inagaki F."/>
            <person name="Takami H."/>
        </authorList>
    </citation>
    <scope>NUCLEOTIDE SEQUENCE</scope>
    <source>
        <strain evidence="2">Expedition CK06-06</strain>
    </source>
</reference>
<dbReference type="InterPro" id="IPR001357">
    <property type="entry name" value="BRCT_dom"/>
</dbReference>
<protein>
    <recommendedName>
        <fullName evidence="1">BRCT domain-containing protein</fullName>
    </recommendedName>
</protein>
<dbReference type="PROSITE" id="PS50172">
    <property type="entry name" value="BRCT"/>
    <property type="match status" value="1"/>
</dbReference>
<name>X1VUV4_9ZZZZ</name>
<dbReference type="Gene3D" id="3.40.50.10190">
    <property type="entry name" value="BRCT domain"/>
    <property type="match status" value="1"/>
</dbReference>
<proteinExistence type="predicted"/>
<dbReference type="AlphaFoldDB" id="X1VUV4"/>